<evidence type="ECO:0000256" key="1">
    <source>
        <dbReference type="ARBA" id="ARBA00022729"/>
    </source>
</evidence>
<evidence type="ECO:0008006" key="8">
    <source>
        <dbReference type="Google" id="ProtNLM"/>
    </source>
</evidence>
<accession>A0A848LZM3</accession>
<dbReference type="PROSITE" id="PS51257">
    <property type="entry name" value="PROKAR_LIPOPROTEIN"/>
    <property type="match status" value="1"/>
</dbReference>
<dbReference type="InterPro" id="IPR001258">
    <property type="entry name" value="NHL_repeat"/>
</dbReference>
<dbReference type="PROSITE" id="PS51125">
    <property type="entry name" value="NHL"/>
    <property type="match status" value="3"/>
</dbReference>
<dbReference type="PANTHER" id="PTHR10680">
    <property type="entry name" value="PEPTIDYL-GLYCINE ALPHA-AMIDATING MONOOXYGENASE"/>
    <property type="match status" value="1"/>
</dbReference>
<keyword evidence="7" id="KW-1185">Reference proteome</keyword>
<name>A0A848LZM3_9BACT</name>
<evidence type="ECO:0000256" key="2">
    <source>
        <dbReference type="ARBA" id="ARBA00022737"/>
    </source>
</evidence>
<evidence type="ECO:0000313" key="7">
    <source>
        <dbReference type="Proteomes" id="UP000518300"/>
    </source>
</evidence>
<dbReference type="Gene3D" id="2.120.10.30">
    <property type="entry name" value="TolB, C-terminal domain"/>
    <property type="match status" value="2"/>
</dbReference>
<feature type="repeat" description="NHL" evidence="4">
    <location>
        <begin position="164"/>
        <end position="203"/>
    </location>
</feature>
<feature type="chain" id="PRO_5032741177" description="6-bladed beta-propeller" evidence="5">
    <location>
        <begin position="29"/>
        <end position="203"/>
    </location>
</feature>
<reference evidence="6 7" key="1">
    <citation type="submission" date="2020-04" db="EMBL/GenBank/DDBJ databases">
        <title>Draft genome of Pyxidicoccus fallax type strain.</title>
        <authorList>
            <person name="Whitworth D.E."/>
        </authorList>
    </citation>
    <scope>NUCLEOTIDE SEQUENCE [LARGE SCALE GENOMIC DNA]</scope>
    <source>
        <strain evidence="6 7">DSM 14698</strain>
    </source>
</reference>
<gene>
    <name evidence="6" type="ORF">HG543_50215</name>
</gene>
<comment type="caution">
    <text evidence="6">The sequence shown here is derived from an EMBL/GenBank/DDBJ whole genome shotgun (WGS) entry which is preliminary data.</text>
</comment>
<dbReference type="AlphaFoldDB" id="A0A848LZM3"/>
<dbReference type="InterPro" id="IPR011042">
    <property type="entry name" value="6-blade_b-propeller_TolB-like"/>
</dbReference>
<sequence length="203" mass="21746">MSAGRWQAGVLLGWVVLAGAACSRAPLAFDKPTDVAVAPGGDFYVSDGYGNTRVARFKADGTYLSEWGGSGDGPGEFDTPHGIAVGPDGRVYVADRDNARIQVFDADGAFLTEWKGPDIGRPWGLTLGRDGYLYVIDGGDQDAEHPRARALKLDLEGRVVARWGSHGQGPGQFDWGHDIAVDSKGNVYVVDVRGKRVQKFRAP</sequence>
<evidence type="ECO:0000256" key="5">
    <source>
        <dbReference type="SAM" id="SignalP"/>
    </source>
</evidence>
<keyword evidence="2" id="KW-0677">Repeat</keyword>
<evidence type="ECO:0000256" key="3">
    <source>
        <dbReference type="ARBA" id="ARBA00023180"/>
    </source>
</evidence>
<dbReference type="CDD" id="cd14958">
    <property type="entry name" value="NHL_PAL_like"/>
    <property type="match status" value="1"/>
</dbReference>
<dbReference type="Pfam" id="PF01436">
    <property type="entry name" value="NHL"/>
    <property type="match status" value="3"/>
</dbReference>
<keyword evidence="1 5" id="KW-0732">Signal</keyword>
<proteinExistence type="predicted"/>
<dbReference type="Proteomes" id="UP000518300">
    <property type="component" value="Unassembled WGS sequence"/>
</dbReference>
<keyword evidence="3" id="KW-0325">Glycoprotein</keyword>
<feature type="signal peptide" evidence="5">
    <location>
        <begin position="1"/>
        <end position="28"/>
    </location>
</feature>
<dbReference type="EMBL" id="JABBJJ010000506">
    <property type="protein sequence ID" value="NMO22982.1"/>
    <property type="molecule type" value="Genomic_DNA"/>
</dbReference>
<evidence type="ECO:0000256" key="4">
    <source>
        <dbReference type="PROSITE-ProRule" id="PRU00504"/>
    </source>
</evidence>
<feature type="repeat" description="NHL" evidence="4">
    <location>
        <begin position="29"/>
        <end position="60"/>
    </location>
</feature>
<dbReference type="SUPFAM" id="SSF101898">
    <property type="entry name" value="NHL repeat"/>
    <property type="match status" value="1"/>
</dbReference>
<feature type="repeat" description="NHL" evidence="4">
    <location>
        <begin position="68"/>
        <end position="107"/>
    </location>
</feature>
<dbReference type="RefSeq" id="WP_169352096.1">
    <property type="nucleotide sequence ID" value="NZ_JABBJJ010000506.1"/>
</dbReference>
<evidence type="ECO:0000313" key="6">
    <source>
        <dbReference type="EMBL" id="NMO22982.1"/>
    </source>
</evidence>
<protein>
    <recommendedName>
        <fullName evidence="8">6-bladed beta-propeller</fullName>
    </recommendedName>
</protein>
<organism evidence="6 7">
    <name type="scientific">Pyxidicoccus fallax</name>
    <dbReference type="NCBI Taxonomy" id="394095"/>
    <lineage>
        <taxon>Bacteria</taxon>
        <taxon>Pseudomonadati</taxon>
        <taxon>Myxococcota</taxon>
        <taxon>Myxococcia</taxon>
        <taxon>Myxococcales</taxon>
        <taxon>Cystobacterineae</taxon>
        <taxon>Myxococcaceae</taxon>
        <taxon>Pyxidicoccus</taxon>
    </lineage>
</organism>
<dbReference type="PANTHER" id="PTHR10680:SF38">
    <property type="entry name" value="BLL1368 PROTEIN"/>
    <property type="match status" value="1"/>
</dbReference>